<dbReference type="PANTHER" id="PTHR47197">
    <property type="entry name" value="PROTEIN NIRF"/>
    <property type="match status" value="1"/>
</dbReference>
<proteinExistence type="predicted"/>
<feature type="compositionally biased region" description="Low complexity" evidence="1">
    <location>
        <begin position="385"/>
        <end position="398"/>
    </location>
</feature>
<dbReference type="OrthoDB" id="4812199at2"/>
<feature type="region of interest" description="Disordered" evidence="1">
    <location>
        <begin position="371"/>
        <end position="462"/>
    </location>
</feature>
<evidence type="ECO:0000313" key="2">
    <source>
        <dbReference type="EMBL" id="GEL97056.1"/>
    </source>
</evidence>
<dbReference type="InterPro" id="IPR015943">
    <property type="entry name" value="WD40/YVTN_repeat-like_dom_sf"/>
</dbReference>
<dbReference type="EMBL" id="BJWH01000002">
    <property type="protein sequence ID" value="GEL97056.1"/>
    <property type="molecule type" value="Genomic_DNA"/>
</dbReference>
<dbReference type="Gene3D" id="2.130.10.10">
    <property type="entry name" value="YVTN repeat-like/Quinoprotein amine dehydrogenase"/>
    <property type="match status" value="1"/>
</dbReference>
<feature type="compositionally biased region" description="Low complexity" evidence="1">
    <location>
        <begin position="425"/>
        <end position="437"/>
    </location>
</feature>
<dbReference type="InterPro" id="IPR011045">
    <property type="entry name" value="N2O_reductase_N"/>
</dbReference>
<gene>
    <name evidence="2" type="ORF">CTE05_06030</name>
</gene>
<organism evidence="2 3">
    <name type="scientific">Cellulomonas terrae</name>
    <dbReference type="NCBI Taxonomy" id="311234"/>
    <lineage>
        <taxon>Bacteria</taxon>
        <taxon>Bacillati</taxon>
        <taxon>Actinomycetota</taxon>
        <taxon>Actinomycetes</taxon>
        <taxon>Micrococcales</taxon>
        <taxon>Cellulomonadaceae</taxon>
        <taxon>Cellulomonas</taxon>
    </lineage>
</organism>
<dbReference type="RefSeq" id="WP_146844632.1">
    <property type="nucleotide sequence ID" value="NZ_BJWH01000002.1"/>
</dbReference>
<keyword evidence="3" id="KW-1185">Reference proteome</keyword>
<dbReference type="AlphaFoldDB" id="A0A511JGI9"/>
<evidence type="ECO:0008006" key="4">
    <source>
        <dbReference type="Google" id="ProtNLM"/>
    </source>
</evidence>
<evidence type="ECO:0000256" key="1">
    <source>
        <dbReference type="SAM" id="MobiDB-lite"/>
    </source>
</evidence>
<dbReference type="InterPro" id="IPR051200">
    <property type="entry name" value="Host-pathogen_enzymatic-act"/>
</dbReference>
<dbReference type="Proteomes" id="UP000321049">
    <property type="component" value="Unassembled WGS sequence"/>
</dbReference>
<protein>
    <recommendedName>
        <fullName evidence="4">PKD domain-containing protein</fullName>
    </recommendedName>
</protein>
<dbReference type="PANTHER" id="PTHR47197:SF3">
    <property type="entry name" value="DIHYDRO-HEME D1 DEHYDROGENASE"/>
    <property type="match status" value="1"/>
</dbReference>
<reference evidence="2 3" key="1">
    <citation type="submission" date="2019-07" db="EMBL/GenBank/DDBJ databases">
        <title>Whole genome shotgun sequence of Cellulomonas terrae NBRC 100819.</title>
        <authorList>
            <person name="Hosoyama A."/>
            <person name="Uohara A."/>
            <person name="Ohji S."/>
            <person name="Ichikawa N."/>
        </authorList>
    </citation>
    <scope>NUCLEOTIDE SEQUENCE [LARGE SCALE GENOMIC DNA]</scope>
    <source>
        <strain evidence="2 3">NBRC 100819</strain>
    </source>
</reference>
<name>A0A511JGI9_9CELL</name>
<comment type="caution">
    <text evidence="2">The sequence shown here is derived from an EMBL/GenBank/DDBJ whole genome shotgun (WGS) entry which is preliminary data.</text>
</comment>
<sequence length="815" mass="81529">MSRSWRRLRPPARAGTAAVLAAVVAVPLVVAAVAGRGHPVESLLQSSGSAWVVSPAEGLLSLLDGPSEEVMASVRLPSVGGPYRVEQAGSSAYVADAAAGTVTRVDGATGELSDLVQFAEPGSDVSVLHGGGTVFVLDPVGRAATRIDPETLQVRATLSTAATPGPDQSVVDDAGRLWLVDADGGGLTWFDTEKHVALDAADARTRLVVVQGRPVLVDLAAARIRALDDRGRPGAESCLDVRLDDTLHLLGSQTDAEVFAAVSQTGNVLVARVGRDDCDRVIPVSSAAQPDFGPLAQSGRFVFVPDRATGTTTVIDTRTDTVAATFTLAEPGHQVELVAEDGLVFYNDLDGATAGVLTLDGDAWRQSEALSKYDPSTGEPSTVITPDDAPDAPVAGPAPAAPQPAPAATDAPAPPTTASPPPARGAPQASTAPSTADPSPPPPDPDLPPVISSLSVEPNPPTLGASATFGAAVSNVEDATWSWTLSESAGPVVTTSSSVGGFTTTLPSAGSVNLLLSLTITGPGGTASAPPLAFTAVDPDAVAITSVTADAPSYTPGSVATVTAALSGGSPGTTWAWTATKDGAAVAVPGASGVGSVAVPVGSAGTWTVTVEVTSGARSASGSVSFVVGFPCNAGSVTAGPLDLLSGPRAVVFTVPSGCVGESHVDLDTAPWLSASPASLSLSAGQTAEVLISVVGQPAVDGLNAGAVYAFLDGGSGPGWDVLANRAPVLGATSCHVIATWGPAFFAAFDDADGDSLVVTLTINGATYDAGIISPGTWREVVDFANLGTATTWVYVARDSSGATTTFNGVNAGCW</sequence>
<dbReference type="SUPFAM" id="SSF50974">
    <property type="entry name" value="Nitrous oxide reductase, N-terminal domain"/>
    <property type="match status" value="1"/>
</dbReference>
<feature type="compositionally biased region" description="Pro residues" evidence="1">
    <location>
        <begin position="412"/>
        <end position="424"/>
    </location>
</feature>
<accession>A0A511JGI9</accession>
<evidence type="ECO:0000313" key="3">
    <source>
        <dbReference type="Proteomes" id="UP000321049"/>
    </source>
</evidence>
<feature type="compositionally biased region" description="Pro residues" evidence="1">
    <location>
        <begin position="438"/>
        <end position="448"/>
    </location>
</feature>